<name>A0A411PHK0_9GAMM</name>
<feature type="domain" description="Serine aminopeptidase S33" evidence="3">
    <location>
        <begin position="224"/>
        <end position="275"/>
    </location>
</feature>
<dbReference type="GO" id="GO:0016787">
    <property type="term" value="F:hydrolase activity"/>
    <property type="evidence" value="ECO:0007669"/>
    <property type="project" value="UniProtKB-KW"/>
</dbReference>
<feature type="signal peptide" evidence="1">
    <location>
        <begin position="1"/>
        <end position="25"/>
    </location>
</feature>
<evidence type="ECO:0000259" key="2">
    <source>
        <dbReference type="Pfam" id="PF00561"/>
    </source>
</evidence>
<feature type="domain" description="AB hydrolase-1" evidence="2">
    <location>
        <begin position="91"/>
        <end position="195"/>
    </location>
</feature>
<dbReference type="InterPro" id="IPR000073">
    <property type="entry name" value="AB_hydrolase_1"/>
</dbReference>
<organism evidence="4 5">
    <name type="scientific">Shewanella maritima</name>
    <dbReference type="NCBI Taxonomy" id="2520507"/>
    <lineage>
        <taxon>Bacteria</taxon>
        <taxon>Pseudomonadati</taxon>
        <taxon>Pseudomonadota</taxon>
        <taxon>Gammaproteobacteria</taxon>
        <taxon>Alteromonadales</taxon>
        <taxon>Shewanellaceae</taxon>
        <taxon>Shewanella</taxon>
    </lineage>
</organism>
<dbReference type="InterPro" id="IPR022742">
    <property type="entry name" value="Hydrolase_4"/>
</dbReference>
<dbReference type="KEGG" id="smai:EXU30_09150"/>
<keyword evidence="1" id="KW-0732">Signal</keyword>
<dbReference type="Pfam" id="PF00561">
    <property type="entry name" value="Abhydrolase_1"/>
    <property type="match status" value="1"/>
</dbReference>
<reference evidence="4 5" key="1">
    <citation type="submission" date="2019-02" db="EMBL/GenBank/DDBJ databases">
        <title>Shewanella sp. D4-2 isolated from Dokdo Island.</title>
        <authorList>
            <person name="Baek K."/>
        </authorList>
    </citation>
    <scope>NUCLEOTIDE SEQUENCE [LARGE SCALE GENOMIC DNA]</scope>
    <source>
        <strain evidence="4 5">D4-2</strain>
    </source>
</reference>
<proteinExistence type="predicted"/>
<keyword evidence="5" id="KW-1185">Reference proteome</keyword>
<evidence type="ECO:0000259" key="3">
    <source>
        <dbReference type="Pfam" id="PF12146"/>
    </source>
</evidence>
<evidence type="ECO:0000313" key="4">
    <source>
        <dbReference type="EMBL" id="QBF82840.1"/>
    </source>
</evidence>
<feature type="chain" id="PRO_5019286713" evidence="1">
    <location>
        <begin position="26"/>
        <end position="290"/>
    </location>
</feature>
<dbReference type="RefSeq" id="WP_130599369.1">
    <property type="nucleotide sequence ID" value="NZ_CP036200.1"/>
</dbReference>
<evidence type="ECO:0000313" key="5">
    <source>
        <dbReference type="Proteomes" id="UP000291106"/>
    </source>
</evidence>
<dbReference type="OrthoDB" id="9798884at2"/>
<evidence type="ECO:0000256" key="1">
    <source>
        <dbReference type="SAM" id="SignalP"/>
    </source>
</evidence>
<dbReference type="AlphaFoldDB" id="A0A411PHK0"/>
<sequence length="290" mass="31986">MTVWKRKANQSIAQAMLGTALMALLAGCTLKIDEQQFIARSDGHTAYTQEFVGELTQVMAPSQVSQIAFTTEDKVNLKGFYIDNPNSETMLVFFQGNGMKVEPHSLSVLSKLAELQTDIVVIDRRGLGASEGSPTIDNLLSDAQAQLAYLQQTYQPKQLVLHGYSLGSFIAGQLAKSNQIDALVMHGSATNVDDWVDEKTPWYMPFVDIEVVGNFRQVDNQQVLAKYYKGPLLVIGGENDEMVPAELSDKLYQASQSANKQLIIVPGATHTNMLDDKQTMAKYQAFLNTI</sequence>
<gene>
    <name evidence="4" type="ORF">EXU30_09150</name>
</gene>
<dbReference type="SUPFAM" id="SSF53474">
    <property type="entry name" value="alpha/beta-Hydrolases"/>
    <property type="match status" value="1"/>
</dbReference>
<dbReference type="Pfam" id="PF12146">
    <property type="entry name" value="Hydrolase_4"/>
    <property type="match status" value="1"/>
</dbReference>
<dbReference type="PROSITE" id="PS51257">
    <property type="entry name" value="PROKAR_LIPOPROTEIN"/>
    <property type="match status" value="1"/>
</dbReference>
<keyword evidence="4" id="KW-0378">Hydrolase</keyword>
<dbReference type="InterPro" id="IPR029058">
    <property type="entry name" value="AB_hydrolase_fold"/>
</dbReference>
<dbReference type="Gene3D" id="3.40.50.1820">
    <property type="entry name" value="alpha/beta hydrolase"/>
    <property type="match status" value="1"/>
</dbReference>
<dbReference type="EMBL" id="CP036200">
    <property type="protein sequence ID" value="QBF82840.1"/>
    <property type="molecule type" value="Genomic_DNA"/>
</dbReference>
<dbReference type="PANTHER" id="PTHR12277">
    <property type="entry name" value="ALPHA/BETA HYDROLASE DOMAIN-CONTAINING PROTEIN"/>
    <property type="match status" value="1"/>
</dbReference>
<protein>
    <submittedName>
        <fullName evidence="4">Alpha/beta fold hydrolase</fullName>
    </submittedName>
</protein>
<dbReference type="Proteomes" id="UP000291106">
    <property type="component" value="Chromosome"/>
</dbReference>
<dbReference type="PANTHER" id="PTHR12277:SF81">
    <property type="entry name" value="PROTEIN ABHD13"/>
    <property type="match status" value="1"/>
</dbReference>
<accession>A0A411PHK0</accession>